<evidence type="ECO:0000256" key="2">
    <source>
        <dbReference type="ARBA" id="ARBA00010185"/>
    </source>
</evidence>
<dbReference type="InterPro" id="IPR000374">
    <property type="entry name" value="PC_trans"/>
</dbReference>
<feature type="transmembrane region" description="Helical" evidence="13">
    <location>
        <begin position="21"/>
        <end position="40"/>
    </location>
</feature>
<keyword evidence="10 13" id="KW-0472">Membrane</keyword>
<evidence type="ECO:0000256" key="13">
    <source>
        <dbReference type="SAM" id="Phobius"/>
    </source>
</evidence>
<dbReference type="GO" id="GO:0004605">
    <property type="term" value="F:phosphatidate cytidylyltransferase activity"/>
    <property type="evidence" value="ECO:0007669"/>
    <property type="project" value="TreeGrafter"/>
</dbReference>
<feature type="transmembrane region" description="Helical" evidence="13">
    <location>
        <begin position="191"/>
        <end position="211"/>
    </location>
</feature>
<feature type="transmembrane region" description="Helical" evidence="13">
    <location>
        <begin position="77"/>
        <end position="110"/>
    </location>
</feature>
<dbReference type="EMBL" id="CAFBNE010000032">
    <property type="protein sequence ID" value="CAB4946154.1"/>
    <property type="molecule type" value="Genomic_DNA"/>
</dbReference>
<evidence type="ECO:0000256" key="4">
    <source>
        <dbReference type="ARBA" id="ARBA00022516"/>
    </source>
</evidence>
<proteinExistence type="inferred from homology"/>
<dbReference type="GO" id="GO:0005886">
    <property type="term" value="C:plasma membrane"/>
    <property type="evidence" value="ECO:0007669"/>
    <property type="project" value="UniProtKB-SubCell"/>
</dbReference>
<feature type="transmembrane region" description="Helical" evidence="13">
    <location>
        <begin position="46"/>
        <end position="65"/>
    </location>
</feature>
<comment type="subcellular location">
    <subcellularLocation>
        <location evidence="1">Cell membrane</location>
        <topology evidence="1">Multi-pass membrane protein</topology>
    </subcellularLocation>
</comment>
<keyword evidence="5" id="KW-0808">Transferase</keyword>
<name>A0A6J7JVE8_9ZZZZ</name>
<dbReference type="PROSITE" id="PS01315">
    <property type="entry name" value="CDS"/>
    <property type="match status" value="1"/>
</dbReference>
<keyword evidence="7" id="KW-0548">Nucleotidyltransferase</keyword>
<keyword evidence="6 13" id="KW-0812">Transmembrane</keyword>
<evidence type="ECO:0000313" key="14">
    <source>
        <dbReference type="EMBL" id="CAB4946154.1"/>
    </source>
</evidence>
<evidence type="ECO:0000256" key="8">
    <source>
        <dbReference type="ARBA" id="ARBA00022989"/>
    </source>
</evidence>
<evidence type="ECO:0000256" key="6">
    <source>
        <dbReference type="ARBA" id="ARBA00022692"/>
    </source>
</evidence>
<gene>
    <name evidence="14" type="ORF">UFOPK3772_01248</name>
</gene>
<comment type="similarity">
    <text evidence="2">Belongs to the CDS family.</text>
</comment>
<evidence type="ECO:0000256" key="11">
    <source>
        <dbReference type="ARBA" id="ARBA00023209"/>
    </source>
</evidence>
<evidence type="ECO:0000256" key="10">
    <source>
        <dbReference type="ARBA" id="ARBA00023136"/>
    </source>
</evidence>
<evidence type="ECO:0000256" key="5">
    <source>
        <dbReference type="ARBA" id="ARBA00022679"/>
    </source>
</evidence>
<sequence>MTDLGANSGDNAPKSRAGRNLPAAIGSGLALGAVVLLSLFTWKWTFGVVVVVALLIAVREFVQAFGSRGIKVARTPLLIATVLLPTTAFIWGLSVEVVVLGITVLFVMFWRIRLGTEGYVRDVSASIFVAAYVPFMAGFVMLTLAADDGPKRVLVFILLTVANDIGGYAAGVFFGKHPIAAQISPKKSWEGFAGSLLLQSAVGAAAFVLLLEAPWWQGVLAGVVLTVTATAGDFSESAIKRDLGIKDMGRLLPGHGGMMDRLDSLIPNAFASWVIFTIFLGSGIS</sequence>
<feature type="transmembrane region" description="Helical" evidence="13">
    <location>
        <begin position="125"/>
        <end position="146"/>
    </location>
</feature>
<feature type="transmembrane region" description="Helical" evidence="13">
    <location>
        <begin position="153"/>
        <end position="171"/>
    </location>
</feature>
<dbReference type="PANTHER" id="PTHR46382">
    <property type="entry name" value="PHOSPHATIDATE CYTIDYLYLTRANSFERASE"/>
    <property type="match status" value="1"/>
</dbReference>
<organism evidence="14">
    <name type="scientific">freshwater metagenome</name>
    <dbReference type="NCBI Taxonomy" id="449393"/>
    <lineage>
        <taxon>unclassified sequences</taxon>
        <taxon>metagenomes</taxon>
        <taxon>ecological metagenomes</taxon>
    </lineage>
</organism>
<keyword evidence="8 13" id="KW-1133">Transmembrane helix</keyword>
<dbReference type="AlphaFoldDB" id="A0A6J7JVE8"/>
<reference evidence="14" key="1">
    <citation type="submission" date="2020-05" db="EMBL/GenBank/DDBJ databases">
        <authorList>
            <person name="Chiriac C."/>
            <person name="Salcher M."/>
            <person name="Ghai R."/>
            <person name="Kavagutti S V."/>
        </authorList>
    </citation>
    <scope>NUCLEOTIDE SEQUENCE</scope>
</reference>
<accession>A0A6J7JVE8</accession>
<keyword evidence="4" id="KW-0444">Lipid biosynthesis</keyword>
<evidence type="ECO:0000256" key="3">
    <source>
        <dbReference type="ARBA" id="ARBA00022475"/>
    </source>
</evidence>
<keyword evidence="3" id="KW-1003">Cell membrane</keyword>
<protein>
    <submittedName>
        <fullName evidence="14">Unannotated protein</fullName>
    </submittedName>
</protein>
<feature type="transmembrane region" description="Helical" evidence="13">
    <location>
        <begin position="265"/>
        <end position="284"/>
    </location>
</feature>
<keyword evidence="11" id="KW-0594">Phospholipid biosynthesis</keyword>
<evidence type="ECO:0000256" key="9">
    <source>
        <dbReference type="ARBA" id="ARBA00023098"/>
    </source>
</evidence>
<keyword evidence="12" id="KW-1208">Phospholipid metabolism</keyword>
<evidence type="ECO:0000256" key="1">
    <source>
        <dbReference type="ARBA" id="ARBA00004651"/>
    </source>
</evidence>
<dbReference type="PANTHER" id="PTHR46382:SF1">
    <property type="entry name" value="PHOSPHATIDATE CYTIDYLYLTRANSFERASE"/>
    <property type="match status" value="1"/>
</dbReference>
<dbReference type="GO" id="GO:0016024">
    <property type="term" value="P:CDP-diacylglycerol biosynthetic process"/>
    <property type="evidence" value="ECO:0007669"/>
    <property type="project" value="TreeGrafter"/>
</dbReference>
<evidence type="ECO:0000256" key="12">
    <source>
        <dbReference type="ARBA" id="ARBA00023264"/>
    </source>
</evidence>
<dbReference type="Pfam" id="PF01148">
    <property type="entry name" value="CTP_transf_1"/>
    <property type="match status" value="1"/>
</dbReference>
<keyword evidence="9" id="KW-0443">Lipid metabolism</keyword>
<evidence type="ECO:0000256" key="7">
    <source>
        <dbReference type="ARBA" id="ARBA00022695"/>
    </source>
</evidence>